<dbReference type="EMBL" id="CP039126">
    <property type="protein sequence ID" value="QMW78182.1"/>
    <property type="molecule type" value="Genomic_DNA"/>
</dbReference>
<organism evidence="1 2">
    <name type="scientific">Blautia producta</name>
    <dbReference type="NCBI Taxonomy" id="33035"/>
    <lineage>
        <taxon>Bacteria</taxon>
        <taxon>Bacillati</taxon>
        <taxon>Bacillota</taxon>
        <taxon>Clostridia</taxon>
        <taxon>Lachnospirales</taxon>
        <taxon>Lachnospiraceae</taxon>
        <taxon>Blautia</taxon>
    </lineage>
</organism>
<sequence>MSKKKNILKVILVVSALLLVPLCLFGCRIHNTAEKNKQLNATLPFVELDPTNYEILRIDGVSYLITDKTVEHSELGEEIGQISKRLESVDGETRSYGYVYQIQDIPVDEKIAVNINNKYFVASVDS</sequence>
<proteinExistence type="predicted"/>
<gene>
    <name evidence="1" type="ORF">E5259_11570</name>
</gene>
<protein>
    <submittedName>
        <fullName evidence="1">NisI/SpaI family lantibiotic immunity lipoprotein</fullName>
    </submittedName>
</protein>
<keyword evidence="1" id="KW-0449">Lipoprotein</keyword>
<dbReference type="GeneID" id="75050680"/>
<evidence type="ECO:0000313" key="1">
    <source>
        <dbReference type="EMBL" id="QMW78182.1"/>
    </source>
</evidence>
<name>A0A7G5MU89_9FIRM</name>
<dbReference type="AlphaFoldDB" id="A0A7G5MU89"/>
<dbReference type="NCBIfam" id="NF033433">
    <property type="entry name" value="NisI_immun_dup"/>
    <property type="match status" value="1"/>
</dbReference>
<dbReference type="Proteomes" id="UP000515789">
    <property type="component" value="Chromosome"/>
</dbReference>
<dbReference type="RefSeq" id="WP_018597935.1">
    <property type="nucleotide sequence ID" value="NZ_CABLBP010000008.1"/>
</dbReference>
<evidence type="ECO:0000313" key="2">
    <source>
        <dbReference type="Proteomes" id="UP000515789"/>
    </source>
</evidence>
<reference evidence="1 2" key="1">
    <citation type="submission" date="2019-04" db="EMBL/GenBank/DDBJ databases">
        <authorList>
            <person name="Schori C."/>
            <person name="Ahrens C."/>
        </authorList>
    </citation>
    <scope>NUCLEOTIDE SEQUENCE [LARGE SCALE GENOMIC DNA]</scope>
    <source>
        <strain evidence="1 2">DSM 2950</strain>
    </source>
</reference>
<accession>A0A7G5MU89</accession>